<evidence type="ECO:0000256" key="2">
    <source>
        <dbReference type="SAM" id="MobiDB-lite"/>
    </source>
</evidence>
<dbReference type="Gene3D" id="1.10.10.10">
    <property type="entry name" value="Winged helix-like DNA-binding domain superfamily/Winged helix DNA-binding domain"/>
    <property type="match status" value="1"/>
</dbReference>
<protein>
    <submittedName>
        <fullName evidence="3">ROK family protein</fullName>
    </submittedName>
</protein>
<comment type="caution">
    <text evidence="3">The sequence shown here is derived from an EMBL/GenBank/DDBJ whole genome shotgun (WGS) entry which is preliminary data.</text>
</comment>
<dbReference type="RefSeq" id="WP_386763465.1">
    <property type="nucleotide sequence ID" value="NZ_JBHSTI010000002.1"/>
</dbReference>
<gene>
    <name evidence="3" type="ORF">ACFQGU_00900</name>
</gene>
<reference evidence="4" key="1">
    <citation type="journal article" date="2019" name="Int. J. Syst. Evol. Microbiol.">
        <title>The Global Catalogue of Microorganisms (GCM) 10K type strain sequencing project: providing services to taxonomists for standard genome sequencing and annotation.</title>
        <authorList>
            <consortium name="The Broad Institute Genomics Platform"/>
            <consortium name="The Broad Institute Genome Sequencing Center for Infectious Disease"/>
            <person name="Wu L."/>
            <person name="Ma J."/>
        </authorList>
    </citation>
    <scope>NUCLEOTIDE SEQUENCE [LARGE SCALE GENOMIC DNA]</scope>
    <source>
        <strain evidence="4">CGMCC 4.7317</strain>
    </source>
</reference>
<dbReference type="SUPFAM" id="SSF53067">
    <property type="entry name" value="Actin-like ATPase domain"/>
    <property type="match status" value="1"/>
</dbReference>
<dbReference type="InterPro" id="IPR036390">
    <property type="entry name" value="WH_DNA-bd_sf"/>
</dbReference>
<accession>A0ABW1SWK7</accession>
<dbReference type="PANTHER" id="PTHR18964:SF149">
    <property type="entry name" value="BIFUNCTIONAL UDP-N-ACETYLGLUCOSAMINE 2-EPIMERASE_N-ACETYLMANNOSAMINE KINASE"/>
    <property type="match status" value="1"/>
</dbReference>
<dbReference type="SUPFAM" id="SSF46785">
    <property type="entry name" value="Winged helix' DNA-binding domain"/>
    <property type="match status" value="1"/>
</dbReference>
<dbReference type="Gene3D" id="3.30.420.40">
    <property type="match status" value="2"/>
</dbReference>
<name>A0ABW1SWK7_9ACTN</name>
<comment type="similarity">
    <text evidence="1">Belongs to the ROK (NagC/XylR) family.</text>
</comment>
<organism evidence="3 4">
    <name type="scientific">Longivirga aurantiaca</name>
    <dbReference type="NCBI Taxonomy" id="1837743"/>
    <lineage>
        <taxon>Bacteria</taxon>
        <taxon>Bacillati</taxon>
        <taxon>Actinomycetota</taxon>
        <taxon>Actinomycetes</taxon>
        <taxon>Sporichthyales</taxon>
        <taxon>Sporichthyaceae</taxon>
        <taxon>Longivirga</taxon>
    </lineage>
</organism>
<evidence type="ECO:0000313" key="4">
    <source>
        <dbReference type="Proteomes" id="UP001596138"/>
    </source>
</evidence>
<keyword evidence="4" id="KW-1185">Reference proteome</keyword>
<dbReference type="InterPro" id="IPR036388">
    <property type="entry name" value="WH-like_DNA-bd_sf"/>
</dbReference>
<sequence>MSIAPTPPSRRPRPTDQADVRRHNAGLVLAAVTDGPVSRAEVAGLTGLTRATVGSIVDDLLAAGLVSEQGTRAPRGVGRPGTDLALDPSGGAGVGVEINVDGLSCVVVDLTGEVRHRASRPGDQRDKPVGTVLRTAARLVDDALRAAAADGLRVRGIGVAVPGLVDLEASVLRVAPNLGWADVPVLDRMRAASSLLWPRASLDNEANLAALGELWSGDHAWPAAGASFVLVNGDVGVGAGVVLEGRLHRGTRGFGGELGHLTVAPDGPECRCGARGCLEQVAGLDWILRSAGLRPSSAHGADATPTLLAALAEGEPRAVGAVEDAGASLGVGIAAIVNLFDVDAVVLGGVYAPLFPWLEAPVRAAVARRVLSARWAPISIAPSRLGRDAAVVGAARSALREVLTDPLGAVAEPA</sequence>
<dbReference type="EMBL" id="JBHSTI010000002">
    <property type="protein sequence ID" value="MFC6236419.1"/>
    <property type="molecule type" value="Genomic_DNA"/>
</dbReference>
<proteinExistence type="inferred from homology"/>
<dbReference type="InterPro" id="IPR043129">
    <property type="entry name" value="ATPase_NBD"/>
</dbReference>
<dbReference type="PANTHER" id="PTHR18964">
    <property type="entry name" value="ROK (REPRESSOR, ORF, KINASE) FAMILY"/>
    <property type="match status" value="1"/>
</dbReference>
<evidence type="ECO:0000313" key="3">
    <source>
        <dbReference type="EMBL" id="MFC6236419.1"/>
    </source>
</evidence>
<dbReference type="InterPro" id="IPR000600">
    <property type="entry name" value="ROK"/>
</dbReference>
<feature type="region of interest" description="Disordered" evidence="2">
    <location>
        <begin position="1"/>
        <end position="21"/>
    </location>
</feature>
<evidence type="ECO:0000256" key="1">
    <source>
        <dbReference type="ARBA" id="ARBA00006479"/>
    </source>
</evidence>
<dbReference type="Proteomes" id="UP001596138">
    <property type="component" value="Unassembled WGS sequence"/>
</dbReference>
<dbReference type="Pfam" id="PF00480">
    <property type="entry name" value="ROK"/>
    <property type="match status" value="1"/>
</dbReference>